<accession>A0A8R1V0M9</accession>
<name>A0A2A6CDM2_PRIPA</name>
<dbReference type="Proteomes" id="UP000005239">
    <property type="component" value="Unassembled WGS sequence"/>
</dbReference>
<protein>
    <submittedName>
        <fullName evidence="1">Uncharacterized protein</fullName>
    </submittedName>
</protein>
<reference evidence="1" key="2">
    <citation type="submission" date="2022-06" db="UniProtKB">
        <authorList>
            <consortium name="EnsemblMetazoa"/>
        </authorList>
    </citation>
    <scope>IDENTIFICATION</scope>
    <source>
        <strain evidence="1">PS312</strain>
    </source>
</reference>
<sequence>MALQTRVRDAYIHRERRPRKEKPMNVEPWETSLDYITGIYYITLFILFYCAFLLTFHCGIIGYVYGKLCVMVAFVTSYCSS</sequence>
<proteinExistence type="predicted"/>
<evidence type="ECO:0000313" key="2">
    <source>
        <dbReference type="Proteomes" id="UP000005239"/>
    </source>
</evidence>
<keyword evidence="2" id="KW-1185">Reference proteome</keyword>
<accession>A0A2A6CDM2</accession>
<dbReference type="AlphaFoldDB" id="A0A2A6CDM2"/>
<gene>
    <name evidence="1" type="primary">WBGene00281600</name>
</gene>
<organism evidence="1 2">
    <name type="scientific">Pristionchus pacificus</name>
    <name type="common">Parasitic nematode worm</name>
    <dbReference type="NCBI Taxonomy" id="54126"/>
    <lineage>
        <taxon>Eukaryota</taxon>
        <taxon>Metazoa</taxon>
        <taxon>Ecdysozoa</taxon>
        <taxon>Nematoda</taxon>
        <taxon>Chromadorea</taxon>
        <taxon>Rhabditida</taxon>
        <taxon>Rhabditina</taxon>
        <taxon>Diplogasteromorpha</taxon>
        <taxon>Diplogasteroidea</taxon>
        <taxon>Neodiplogasteridae</taxon>
        <taxon>Pristionchus</taxon>
    </lineage>
</organism>
<reference evidence="2" key="1">
    <citation type="journal article" date="2008" name="Nat. Genet.">
        <title>The Pristionchus pacificus genome provides a unique perspective on nematode lifestyle and parasitism.</title>
        <authorList>
            <person name="Dieterich C."/>
            <person name="Clifton S.W."/>
            <person name="Schuster L.N."/>
            <person name="Chinwalla A."/>
            <person name="Delehaunty K."/>
            <person name="Dinkelacker I."/>
            <person name="Fulton L."/>
            <person name="Fulton R."/>
            <person name="Godfrey J."/>
            <person name="Minx P."/>
            <person name="Mitreva M."/>
            <person name="Roeseler W."/>
            <person name="Tian H."/>
            <person name="Witte H."/>
            <person name="Yang S.P."/>
            <person name="Wilson R.K."/>
            <person name="Sommer R.J."/>
        </authorList>
    </citation>
    <scope>NUCLEOTIDE SEQUENCE [LARGE SCALE GENOMIC DNA]</scope>
    <source>
        <strain evidence="2">PS312</strain>
    </source>
</reference>
<dbReference type="EnsemblMetazoa" id="PPA43231.1">
    <property type="protein sequence ID" value="PPA43231.1"/>
    <property type="gene ID" value="WBGene00281600"/>
</dbReference>
<evidence type="ECO:0000313" key="1">
    <source>
        <dbReference type="EnsemblMetazoa" id="PPA43231.1"/>
    </source>
</evidence>